<gene>
    <name evidence="1" type="ORF">p634-1_00242</name>
</gene>
<accession>A0A2R4AB54</accession>
<dbReference type="RefSeq" id="WP_021544884.1">
    <property type="nucleotide sequence ID" value="NZ_OY757103.1"/>
</dbReference>
<geneLocation type="plasmid" evidence="1">
    <name>p634-1</name>
</geneLocation>
<dbReference type="AlphaFoldDB" id="A0A2R4AB54"/>
<keyword evidence="1" id="KW-0614">Plasmid</keyword>
<protein>
    <submittedName>
        <fullName evidence="1">Uncharacterized protein</fullName>
    </submittedName>
</protein>
<reference evidence="1" key="1">
    <citation type="journal article" date="2018" name="Vet. Microbiol.">
        <title>Longitudinal study of Escherichia coli plasmid resistance to extended-spectrum cephalosporins in free-range broilers.</title>
        <authorList>
            <person name="Baron S."/>
            <person name="Le Devendec L."/>
            <person name="Touzain F."/>
            <person name="Jouy E."/>
            <person name="Lucas P."/>
            <person name="de Boisseson C."/>
            <person name="Larvor E."/>
            <person name="Kempf I."/>
        </authorList>
    </citation>
    <scope>NUCLEOTIDE SEQUENCE</scope>
    <source>
        <strain evidence="1">634-1</strain>
        <plasmid evidence="1">p634-1</plasmid>
    </source>
</reference>
<organism evidence="1">
    <name type="scientific">Escherichia coli</name>
    <dbReference type="NCBI Taxonomy" id="562"/>
    <lineage>
        <taxon>Bacteria</taxon>
        <taxon>Pseudomonadati</taxon>
        <taxon>Pseudomonadota</taxon>
        <taxon>Gammaproteobacteria</taxon>
        <taxon>Enterobacterales</taxon>
        <taxon>Enterobacteriaceae</taxon>
        <taxon>Escherichia</taxon>
    </lineage>
</organism>
<evidence type="ECO:0000313" key="1">
    <source>
        <dbReference type="EMBL" id="AVR61865.1"/>
    </source>
</evidence>
<proteinExistence type="predicted"/>
<name>A0A2R4AB54_ECOLX</name>
<sequence>MGNEWILSLCLLLCVFQQWFWFIDRKSHKENMKARKAMFRGEQFAQTYRMWKRFYREFSVNGE</sequence>
<dbReference type="EMBL" id="MG692624">
    <property type="protein sequence ID" value="AVR61865.1"/>
    <property type="molecule type" value="Genomic_DNA"/>
</dbReference>